<dbReference type="EMBL" id="CM003102">
    <property type="protein sequence ID" value="KUI69283.1"/>
    <property type="molecule type" value="Genomic_DNA"/>
</dbReference>
<feature type="compositionally biased region" description="Basic residues" evidence="7">
    <location>
        <begin position="194"/>
        <end position="207"/>
    </location>
</feature>
<protein>
    <submittedName>
        <fullName evidence="9">GATA zinc finger domain-containing protein 8</fullName>
    </submittedName>
</protein>
<dbReference type="PANTHER" id="PTHR47172:SF24">
    <property type="entry name" value="GATA ZINC FINGER DOMAIN-CONTAINING PROTEIN 14-RELATED"/>
    <property type="match status" value="1"/>
</dbReference>
<evidence type="ECO:0000259" key="8">
    <source>
        <dbReference type="PROSITE" id="PS50114"/>
    </source>
</evidence>
<dbReference type="PROSITE" id="PS50114">
    <property type="entry name" value="GATA_ZN_FINGER_2"/>
    <property type="match status" value="1"/>
</dbReference>
<dbReference type="GO" id="GO:0043565">
    <property type="term" value="F:sequence-specific DNA binding"/>
    <property type="evidence" value="ECO:0007669"/>
    <property type="project" value="InterPro"/>
</dbReference>
<evidence type="ECO:0000256" key="2">
    <source>
        <dbReference type="ARBA" id="ARBA00022771"/>
    </source>
</evidence>
<keyword evidence="1" id="KW-0479">Metal-binding</keyword>
<dbReference type="SMR" id="A0A194VZJ1"/>
<dbReference type="InterPro" id="IPR000679">
    <property type="entry name" value="Znf_GATA"/>
</dbReference>
<evidence type="ECO:0000256" key="6">
    <source>
        <dbReference type="PROSITE-ProRule" id="PRU00094"/>
    </source>
</evidence>
<evidence type="ECO:0000256" key="3">
    <source>
        <dbReference type="ARBA" id="ARBA00022833"/>
    </source>
</evidence>
<organism evidence="9 10">
    <name type="scientific">Cytospora mali</name>
    <name type="common">Apple Valsa canker fungus</name>
    <name type="synonym">Valsa mali</name>
    <dbReference type="NCBI Taxonomy" id="578113"/>
    <lineage>
        <taxon>Eukaryota</taxon>
        <taxon>Fungi</taxon>
        <taxon>Dikarya</taxon>
        <taxon>Ascomycota</taxon>
        <taxon>Pezizomycotina</taxon>
        <taxon>Sordariomycetes</taxon>
        <taxon>Sordariomycetidae</taxon>
        <taxon>Diaporthales</taxon>
        <taxon>Cytosporaceae</taxon>
        <taxon>Cytospora</taxon>
    </lineage>
</organism>
<dbReference type="Proteomes" id="UP000078559">
    <property type="component" value="Chromosome 5"/>
</dbReference>
<dbReference type="OrthoDB" id="2162994at2759"/>
<reference evidence="9" key="1">
    <citation type="submission" date="2014-12" db="EMBL/GenBank/DDBJ databases">
        <title>Genome Sequence of Valsa Canker Pathogens Uncovers a Specific Adaption of Colonization on Woody Bark.</title>
        <authorList>
            <person name="Yin Z."/>
            <person name="Liu H."/>
            <person name="Gao X."/>
            <person name="Li Z."/>
            <person name="Song N."/>
            <person name="Ke X."/>
            <person name="Dai Q."/>
            <person name="Wu Y."/>
            <person name="Sun Y."/>
            <person name="Xu J.-R."/>
            <person name="Kang Z.K."/>
            <person name="Wang L."/>
            <person name="Huang L."/>
        </authorList>
    </citation>
    <scope>NUCLEOTIDE SEQUENCE [LARGE SCALE GENOMIC DNA]</scope>
    <source>
        <strain evidence="9">03-8</strain>
    </source>
</reference>
<accession>A0A194VZJ1</accession>
<dbReference type="SUPFAM" id="SSF57716">
    <property type="entry name" value="Glucocorticoid receptor-like (DNA-binding domain)"/>
    <property type="match status" value="1"/>
</dbReference>
<sequence length="323" mass="35691">MSSFIPLPIRLAAPQQQQQQQQQPQQPPLQEQQQQQEPQRQPLPSPEQQQPQKSSQTQLPDKQVDDPPGLLSSLNDTEETATPPRPPRPIIPTGNGSRPQDAISNIAQWVQATSGAQPKDNHQFWLNDPNIVESLFTIHRSAKHLLDFTSSLVNSHEPTLGQRPIPLMSNGDVLFMTQLSNDIARSVGGIAAVRHHGSRAAARKRKAREAEERDHDHDHDHGPGPSSVKRAHVHDHSHSHSHRNHQHSPTVPKVPAGAVSSRTAAVPRVGGWGDGEPVCRKCGRTDTPEWRKGPDGSVLCNVCGLIYAKQRRKMKGSHGDRSR</sequence>
<name>A0A194VZJ1_CYTMA</name>
<keyword evidence="3" id="KW-0862">Zinc</keyword>
<dbReference type="Gene3D" id="3.30.50.10">
    <property type="entry name" value="Erythroid Transcription Factor GATA-1, subunit A"/>
    <property type="match status" value="1"/>
</dbReference>
<feature type="compositionally biased region" description="Basic and acidic residues" evidence="7">
    <location>
        <begin position="208"/>
        <end position="222"/>
    </location>
</feature>
<keyword evidence="4" id="KW-0805">Transcription regulation</keyword>
<dbReference type="GO" id="GO:0006355">
    <property type="term" value="P:regulation of DNA-templated transcription"/>
    <property type="evidence" value="ECO:0007669"/>
    <property type="project" value="InterPro"/>
</dbReference>
<keyword evidence="2 6" id="KW-0863">Zinc-finger</keyword>
<evidence type="ECO:0000313" key="9">
    <source>
        <dbReference type="EMBL" id="KUI69283.1"/>
    </source>
</evidence>
<feature type="compositionally biased region" description="Low complexity" evidence="7">
    <location>
        <begin position="14"/>
        <end position="60"/>
    </location>
</feature>
<feature type="region of interest" description="Disordered" evidence="7">
    <location>
        <begin position="1"/>
        <end position="101"/>
    </location>
</feature>
<evidence type="ECO:0000256" key="7">
    <source>
        <dbReference type="SAM" id="MobiDB-lite"/>
    </source>
</evidence>
<feature type="compositionally biased region" description="Basic residues" evidence="7">
    <location>
        <begin position="229"/>
        <end position="246"/>
    </location>
</feature>
<dbReference type="InterPro" id="IPR013088">
    <property type="entry name" value="Znf_NHR/GATA"/>
</dbReference>
<dbReference type="CDD" id="cd00202">
    <property type="entry name" value="ZnF_GATA"/>
    <property type="match status" value="1"/>
</dbReference>
<dbReference type="Pfam" id="PF00320">
    <property type="entry name" value="GATA"/>
    <property type="match status" value="1"/>
</dbReference>
<proteinExistence type="predicted"/>
<dbReference type="PANTHER" id="PTHR47172">
    <property type="entry name" value="OS01G0976800 PROTEIN"/>
    <property type="match status" value="1"/>
</dbReference>
<evidence type="ECO:0000313" key="10">
    <source>
        <dbReference type="Proteomes" id="UP000078559"/>
    </source>
</evidence>
<keyword evidence="10" id="KW-1185">Reference proteome</keyword>
<evidence type="ECO:0000256" key="4">
    <source>
        <dbReference type="ARBA" id="ARBA00023015"/>
    </source>
</evidence>
<dbReference type="GO" id="GO:0008270">
    <property type="term" value="F:zinc ion binding"/>
    <property type="evidence" value="ECO:0007669"/>
    <property type="project" value="UniProtKB-KW"/>
</dbReference>
<dbReference type="SMART" id="SM00401">
    <property type="entry name" value="ZnF_GATA"/>
    <property type="match status" value="1"/>
</dbReference>
<feature type="domain" description="GATA-type" evidence="8">
    <location>
        <begin position="279"/>
        <end position="307"/>
    </location>
</feature>
<evidence type="ECO:0000256" key="1">
    <source>
        <dbReference type="ARBA" id="ARBA00022723"/>
    </source>
</evidence>
<evidence type="ECO:0000256" key="5">
    <source>
        <dbReference type="ARBA" id="ARBA00023163"/>
    </source>
</evidence>
<dbReference type="AlphaFoldDB" id="A0A194VZJ1"/>
<feature type="region of interest" description="Disordered" evidence="7">
    <location>
        <begin position="194"/>
        <end position="274"/>
    </location>
</feature>
<gene>
    <name evidence="9" type="ORF">VM1G_04878</name>
</gene>
<keyword evidence="5" id="KW-0804">Transcription</keyword>